<evidence type="ECO:0000313" key="1">
    <source>
        <dbReference type="EMBL" id="VVO57454.1"/>
    </source>
</evidence>
<sequence length="40" mass="4667">MNLLRLVWVYDKYAVLFRLLSRAGSLLQGIAFQLTKLNQL</sequence>
<protein>
    <submittedName>
        <fullName evidence="1">Uncharacterized protein</fullName>
    </submittedName>
</protein>
<reference evidence="1 2" key="1">
    <citation type="submission" date="2019-09" db="EMBL/GenBank/DDBJ databases">
        <authorList>
            <person name="Chandra G."/>
            <person name="Truman W A."/>
        </authorList>
    </citation>
    <scope>NUCLEOTIDE SEQUENCE [LARGE SCALE GENOMIC DNA]</scope>
    <source>
        <strain evidence="1">PS896</strain>
    </source>
</reference>
<name>A0A5E7H0H8_PSEFL</name>
<dbReference type="AlphaFoldDB" id="A0A5E7H0H8"/>
<evidence type="ECO:0000313" key="2">
    <source>
        <dbReference type="Proteomes" id="UP000377224"/>
    </source>
</evidence>
<organism evidence="1 2">
    <name type="scientific">Pseudomonas fluorescens</name>
    <dbReference type="NCBI Taxonomy" id="294"/>
    <lineage>
        <taxon>Bacteria</taxon>
        <taxon>Pseudomonadati</taxon>
        <taxon>Pseudomonadota</taxon>
        <taxon>Gammaproteobacteria</taxon>
        <taxon>Pseudomonadales</taxon>
        <taxon>Pseudomonadaceae</taxon>
        <taxon>Pseudomonas</taxon>
    </lineage>
</organism>
<gene>
    <name evidence="1" type="ORF">PS896_00616</name>
</gene>
<proteinExistence type="predicted"/>
<accession>A0A5E7H0H8</accession>
<dbReference type="EMBL" id="CABVIN010000001">
    <property type="protein sequence ID" value="VVO57454.1"/>
    <property type="molecule type" value="Genomic_DNA"/>
</dbReference>
<dbReference type="Proteomes" id="UP000377224">
    <property type="component" value="Unassembled WGS sequence"/>
</dbReference>